<proteinExistence type="inferred from homology"/>
<evidence type="ECO:0000259" key="3">
    <source>
        <dbReference type="Pfam" id="PF01425"/>
    </source>
</evidence>
<dbReference type="PANTHER" id="PTHR46072:SF10">
    <property type="entry name" value="ACETAMIDASE"/>
    <property type="match status" value="1"/>
</dbReference>
<keyword evidence="5" id="KW-1185">Reference proteome</keyword>
<accession>A0A9W9EA92</accession>
<sequence length="166" mass="18303">MRTRLDLSKFVGEHVGDVKTTKLLKDTGAVPCVKANISTPLLSFESSNDVWGRPANIYNNKYAPGGSTGGDGALLALGERIGIRSNPLPWKSEAEQEILQKGRLRVGFFRTDGVVNLSPACKRALEKAEYEMVKINPLSPYEALQLAYQLLYNDGLKTVYPFSRRG</sequence>
<dbReference type="GeneID" id="80865208"/>
<evidence type="ECO:0000256" key="2">
    <source>
        <dbReference type="ARBA" id="ARBA00022801"/>
    </source>
</evidence>
<organism evidence="4 5">
    <name type="scientific">Trichoderma breve</name>
    <dbReference type="NCBI Taxonomy" id="2034170"/>
    <lineage>
        <taxon>Eukaryota</taxon>
        <taxon>Fungi</taxon>
        <taxon>Dikarya</taxon>
        <taxon>Ascomycota</taxon>
        <taxon>Pezizomycotina</taxon>
        <taxon>Sordariomycetes</taxon>
        <taxon>Hypocreomycetidae</taxon>
        <taxon>Hypocreales</taxon>
        <taxon>Hypocreaceae</taxon>
        <taxon>Trichoderma</taxon>
    </lineage>
</organism>
<dbReference type="SUPFAM" id="SSF75304">
    <property type="entry name" value="Amidase signature (AS) enzymes"/>
    <property type="match status" value="1"/>
</dbReference>
<feature type="domain" description="Amidase" evidence="3">
    <location>
        <begin position="17"/>
        <end position="78"/>
    </location>
</feature>
<reference evidence="4" key="1">
    <citation type="submission" date="2022-09" db="EMBL/GenBank/DDBJ databases">
        <title>Chromosome-level assembly of Trichoderma breve T069, a fungus used in development of biopesticide product.</title>
        <authorList>
            <person name="Lin R."/>
            <person name="Liu T."/>
        </authorList>
    </citation>
    <scope>NUCLEOTIDE SEQUENCE</scope>
    <source>
        <strain evidence="4">T069</strain>
    </source>
</reference>
<dbReference type="EMBL" id="JAOPEN010000002">
    <property type="protein sequence ID" value="KAJ4862356.1"/>
    <property type="molecule type" value="Genomic_DNA"/>
</dbReference>
<evidence type="ECO:0000313" key="4">
    <source>
        <dbReference type="EMBL" id="KAJ4862356.1"/>
    </source>
</evidence>
<comment type="similarity">
    <text evidence="1">Belongs to the amidase family.</text>
</comment>
<dbReference type="Pfam" id="PF01425">
    <property type="entry name" value="Amidase"/>
    <property type="match status" value="1"/>
</dbReference>
<keyword evidence="2" id="KW-0378">Hydrolase</keyword>
<dbReference type="InterPro" id="IPR023631">
    <property type="entry name" value="Amidase_dom"/>
</dbReference>
<gene>
    <name evidence="4" type="ORF">T069G_03310</name>
</gene>
<dbReference type="GO" id="GO:0016787">
    <property type="term" value="F:hydrolase activity"/>
    <property type="evidence" value="ECO:0007669"/>
    <property type="project" value="UniProtKB-KW"/>
</dbReference>
<name>A0A9W9EA92_9HYPO</name>
<evidence type="ECO:0000313" key="5">
    <source>
        <dbReference type="Proteomes" id="UP001140511"/>
    </source>
</evidence>
<dbReference type="Gene3D" id="3.90.1300.10">
    <property type="entry name" value="Amidase signature (AS) domain"/>
    <property type="match status" value="2"/>
</dbReference>
<comment type="caution">
    <text evidence="4">The sequence shown here is derived from an EMBL/GenBank/DDBJ whole genome shotgun (WGS) entry which is preliminary data.</text>
</comment>
<dbReference type="Proteomes" id="UP001140511">
    <property type="component" value="Unassembled WGS sequence"/>
</dbReference>
<dbReference type="AlphaFoldDB" id="A0A9W9EA92"/>
<dbReference type="RefSeq" id="XP_056031412.1">
    <property type="nucleotide sequence ID" value="XM_056170520.1"/>
</dbReference>
<dbReference type="InterPro" id="IPR036928">
    <property type="entry name" value="AS_sf"/>
</dbReference>
<evidence type="ECO:0000256" key="1">
    <source>
        <dbReference type="ARBA" id="ARBA00009199"/>
    </source>
</evidence>
<protein>
    <submittedName>
        <fullName evidence="4">Amidase domain-containing protein</fullName>
    </submittedName>
</protein>
<dbReference type="PANTHER" id="PTHR46072">
    <property type="entry name" value="AMIDASE-RELATED-RELATED"/>
    <property type="match status" value="1"/>
</dbReference>